<dbReference type="InterPro" id="IPR035906">
    <property type="entry name" value="MetI-like_sf"/>
</dbReference>
<feature type="transmembrane region" description="Helical" evidence="8">
    <location>
        <begin position="28"/>
        <end position="51"/>
    </location>
</feature>
<evidence type="ECO:0000256" key="7">
    <source>
        <dbReference type="ARBA" id="ARBA00023136"/>
    </source>
</evidence>
<dbReference type="EMBL" id="JACHMU010000001">
    <property type="protein sequence ID" value="MBB5742570.1"/>
    <property type="molecule type" value="Genomic_DNA"/>
</dbReference>
<proteinExistence type="inferred from homology"/>
<evidence type="ECO:0000313" key="10">
    <source>
        <dbReference type="EMBL" id="MBB5742570.1"/>
    </source>
</evidence>
<dbReference type="RefSeq" id="WP_184282078.1">
    <property type="nucleotide sequence ID" value="NZ_BAAAPG010000001.1"/>
</dbReference>
<reference evidence="10 11" key="1">
    <citation type="submission" date="2020-08" db="EMBL/GenBank/DDBJ databases">
        <title>Sequencing the genomes of 1000 actinobacteria strains.</title>
        <authorList>
            <person name="Klenk H.-P."/>
        </authorList>
    </citation>
    <scope>NUCLEOTIDE SEQUENCE [LARGE SCALE GENOMIC DNA]</scope>
    <source>
        <strain evidence="10 11">DSM 24823</strain>
    </source>
</reference>
<protein>
    <submittedName>
        <fullName evidence="10">Polar amino acid transport system permease protein</fullName>
    </submittedName>
</protein>
<dbReference type="Gene3D" id="1.10.3720.10">
    <property type="entry name" value="MetI-like"/>
    <property type="match status" value="1"/>
</dbReference>
<sequence length="298" mass="32036">MSRVTPVSVAESPPGVVLRDRRAFGRGLISAVVIMFLVGVGYAFATSNIQWSFVADYFFSPRILDGLAATLMLWVVSLILGVGIGFIVAMMQVAGPRVLRAAASAFVWFFRGVPVYVQFLVWFNIAIVFPMIWVPGRGEVSTVELVTPFVASTLALALSEAAYLAEIFRGGIMSVDKGQRDASRALGIHAPRAMMFIVLPQAMRSILPPAGNEAITLLKTTSLAAAIGYTELLTTSQTIYYNTGRVMELLIVASIWYLAVTSVLSIGQHFIEAKYSFTGKAGRTVGRRTPAAGAMAGA</sequence>
<name>A0A7W9FAX8_9MICO</name>
<dbReference type="Pfam" id="PF00528">
    <property type="entry name" value="BPD_transp_1"/>
    <property type="match status" value="1"/>
</dbReference>
<feature type="transmembrane region" description="Helical" evidence="8">
    <location>
        <begin position="145"/>
        <end position="165"/>
    </location>
</feature>
<dbReference type="Proteomes" id="UP000517712">
    <property type="component" value="Unassembled WGS sequence"/>
</dbReference>
<comment type="similarity">
    <text evidence="8">Belongs to the binding-protein-dependent transport system permease family.</text>
</comment>
<evidence type="ECO:0000256" key="4">
    <source>
        <dbReference type="ARBA" id="ARBA00022519"/>
    </source>
</evidence>
<dbReference type="PROSITE" id="PS50928">
    <property type="entry name" value="ABC_TM1"/>
    <property type="match status" value="1"/>
</dbReference>
<dbReference type="PANTHER" id="PTHR30614">
    <property type="entry name" value="MEMBRANE COMPONENT OF AMINO ACID ABC TRANSPORTER"/>
    <property type="match status" value="1"/>
</dbReference>
<evidence type="ECO:0000256" key="8">
    <source>
        <dbReference type="RuleBase" id="RU363032"/>
    </source>
</evidence>
<keyword evidence="6 8" id="KW-1133">Transmembrane helix</keyword>
<evidence type="ECO:0000256" key="3">
    <source>
        <dbReference type="ARBA" id="ARBA00022475"/>
    </source>
</evidence>
<keyword evidence="2 8" id="KW-0813">Transport</keyword>
<evidence type="ECO:0000256" key="6">
    <source>
        <dbReference type="ARBA" id="ARBA00022989"/>
    </source>
</evidence>
<dbReference type="InterPro" id="IPR010065">
    <property type="entry name" value="AA_ABC_transptr_permease_3TM"/>
</dbReference>
<comment type="caution">
    <text evidence="10">The sequence shown here is derived from an EMBL/GenBank/DDBJ whole genome shotgun (WGS) entry which is preliminary data.</text>
</comment>
<dbReference type="InterPro" id="IPR000515">
    <property type="entry name" value="MetI-like"/>
</dbReference>
<keyword evidence="11" id="KW-1185">Reference proteome</keyword>
<comment type="subcellular location">
    <subcellularLocation>
        <location evidence="1 8">Cell membrane</location>
        <topology evidence="1 8">Multi-pass membrane protein</topology>
    </subcellularLocation>
</comment>
<feature type="transmembrane region" description="Helical" evidence="8">
    <location>
        <begin position="106"/>
        <end position="133"/>
    </location>
</feature>
<keyword evidence="5 8" id="KW-0812">Transmembrane</keyword>
<dbReference type="GO" id="GO:0043190">
    <property type="term" value="C:ATP-binding cassette (ABC) transporter complex"/>
    <property type="evidence" value="ECO:0007669"/>
    <property type="project" value="InterPro"/>
</dbReference>
<keyword evidence="4" id="KW-0997">Cell inner membrane</keyword>
<dbReference type="GO" id="GO:0006865">
    <property type="term" value="P:amino acid transport"/>
    <property type="evidence" value="ECO:0007669"/>
    <property type="project" value="TreeGrafter"/>
</dbReference>
<organism evidence="10 11">
    <name type="scientific">Microbacterium ginsengiterrae</name>
    <dbReference type="NCBI Taxonomy" id="546115"/>
    <lineage>
        <taxon>Bacteria</taxon>
        <taxon>Bacillati</taxon>
        <taxon>Actinomycetota</taxon>
        <taxon>Actinomycetes</taxon>
        <taxon>Micrococcales</taxon>
        <taxon>Microbacteriaceae</taxon>
        <taxon>Microbacterium</taxon>
    </lineage>
</organism>
<dbReference type="CDD" id="cd06261">
    <property type="entry name" value="TM_PBP2"/>
    <property type="match status" value="1"/>
</dbReference>
<feature type="domain" description="ABC transmembrane type-1" evidence="9">
    <location>
        <begin position="67"/>
        <end position="268"/>
    </location>
</feature>
<keyword evidence="3" id="KW-1003">Cell membrane</keyword>
<feature type="transmembrane region" description="Helical" evidence="8">
    <location>
        <begin position="71"/>
        <end position="94"/>
    </location>
</feature>
<dbReference type="NCBIfam" id="TIGR01726">
    <property type="entry name" value="HEQRo_perm_3TM"/>
    <property type="match status" value="1"/>
</dbReference>
<dbReference type="AlphaFoldDB" id="A0A7W9FAX8"/>
<accession>A0A7W9FAX8</accession>
<keyword evidence="7 8" id="KW-0472">Membrane</keyword>
<dbReference type="GO" id="GO:0022857">
    <property type="term" value="F:transmembrane transporter activity"/>
    <property type="evidence" value="ECO:0007669"/>
    <property type="project" value="InterPro"/>
</dbReference>
<dbReference type="InterPro" id="IPR043429">
    <property type="entry name" value="ArtM/GltK/GlnP/TcyL/YhdX-like"/>
</dbReference>
<gene>
    <name evidence="10" type="ORF">HD600_001067</name>
</gene>
<evidence type="ECO:0000256" key="1">
    <source>
        <dbReference type="ARBA" id="ARBA00004651"/>
    </source>
</evidence>
<evidence type="ECO:0000256" key="2">
    <source>
        <dbReference type="ARBA" id="ARBA00022448"/>
    </source>
</evidence>
<dbReference type="SUPFAM" id="SSF161098">
    <property type="entry name" value="MetI-like"/>
    <property type="match status" value="1"/>
</dbReference>
<evidence type="ECO:0000256" key="5">
    <source>
        <dbReference type="ARBA" id="ARBA00022692"/>
    </source>
</evidence>
<dbReference type="PANTHER" id="PTHR30614:SF10">
    <property type="entry name" value="ARGININE ABC TRANSPORTER PERMEASE PROTEIN ARTM"/>
    <property type="match status" value="1"/>
</dbReference>
<evidence type="ECO:0000259" key="9">
    <source>
        <dbReference type="PROSITE" id="PS50928"/>
    </source>
</evidence>
<feature type="transmembrane region" description="Helical" evidence="8">
    <location>
        <begin position="249"/>
        <end position="271"/>
    </location>
</feature>
<evidence type="ECO:0000313" key="11">
    <source>
        <dbReference type="Proteomes" id="UP000517712"/>
    </source>
</evidence>